<feature type="domain" description="Excalibur calcium-binding" evidence="1">
    <location>
        <begin position="11"/>
        <end position="47"/>
    </location>
</feature>
<evidence type="ECO:0000313" key="2">
    <source>
        <dbReference type="EMBL" id="GGN51519.1"/>
    </source>
</evidence>
<name>A0ABQ2JMC6_9SPHN</name>
<sequence length="52" mass="5517">MRANTPQPGAYYRNCDAARAAGVAPLYYGEPGYREGMDGDGDGIACEPYPGM</sequence>
<gene>
    <name evidence="2" type="ORF">GCM10011349_24110</name>
</gene>
<dbReference type="Pfam" id="PF05901">
    <property type="entry name" value="Excalibur"/>
    <property type="match status" value="1"/>
</dbReference>
<dbReference type="SMART" id="SM00894">
    <property type="entry name" value="Excalibur"/>
    <property type="match status" value="1"/>
</dbReference>
<dbReference type="EMBL" id="BMLK01000010">
    <property type="protein sequence ID" value="GGN51519.1"/>
    <property type="molecule type" value="Genomic_DNA"/>
</dbReference>
<dbReference type="InterPro" id="IPR008613">
    <property type="entry name" value="Excalibur_Ca-bd_domain"/>
</dbReference>
<evidence type="ECO:0000259" key="1">
    <source>
        <dbReference type="SMART" id="SM00894"/>
    </source>
</evidence>
<proteinExistence type="predicted"/>
<comment type="caution">
    <text evidence="2">The sequence shown here is derived from an EMBL/GenBank/DDBJ whole genome shotgun (WGS) entry which is preliminary data.</text>
</comment>
<accession>A0ABQ2JMC6</accession>
<protein>
    <recommendedName>
        <fullName evidence="1">Excalibur calcium-binding domain-containing protein</fullName>
    </recommendedName>
</protein>
<organism evidence="2 3">
    <name type="scientific">Novosphingobium indicum</name>
    <dbReference type="NCBI Taxonomy" id="462949"/>
    <lineage>
        <taxon>Bacteria</taxon>
        <taxon>Pseudomonadati</taxon>
        <taxon>Pseudomonadota</taxon>
        <taxon>Alphaproteobacteria</taxon>
        <taxon>Sphingomonadales</taxon>
        <taxon>Sphingomonadaceae</taxon>
        <taxon>Novosphingobium</taxon>
    </lineage>
</organism>
<evidence type="ECO:0000313" key="3">
    <source>
        <dbReference type="Proteomes" id="UP000605099"/>
    </source>
</evidence>
<dbReference type="Proteomes" id="UP000605099">
    <property type="component" value="Unassembled WGS sequence"/>
</dbReference>
<reference evidence="3" key="1">
    <citation type="journal article" date="2019" name="Int. J. Syst. Evol. Microbiol.">
        <title>The Global Catalogue of Microorganisms (GCM) 10K type strain sequencing project: providing services to taxonomists for standard genome sequencing and annotation.</title>
        <authorList>
            <consortium name="The Broad Institute Genomics Platform"/>
            <consortium name="The Broad Institute Genome Sequencing Center for Infectious Disease"/>
            <person name="Wu L."/>
            <person name="Ma J."/>
        </authorList>
    </citation>
    <scope>NUCLEOTIDE SEQUENCE [LARGE SCALE GENOMIC DNA]</scope>
    <source>
        <strain evidence="3">CGMCC 1.6784</strain>
    </source>
</reference>
<keyword evidence="3" id="KW-1185">Reference proteome</keyword>